<keyword evidence="2" id="KW-1185">Reference proteome</keyword>
<evidence type="ECO:0000313" key="2">
    <source>
        <dbReference type="Proteomes" id="UP000184550"/>
    </source>
</evidence>
<dbReference type="OrthoDB" id="583457at2"/>
<reference evidence="1" key="1">
    <citation type="submission" date="2019-10" db="EMBL/GenBank/DDBJ databases">
        <authorList>
            <consortium name="Genoscope - CEA"/>
            <person name="William W."/>
        </authorList>
    </citation>
    <scope>NUCLEOTIDE SEQUENCE [LARGE SCALE GENOMIC DNA]</scope>
    <source>
        <strain evidence="1">BBR_PRJEB10992</strain>
    </source>
</reference>
<proteinExistence type="predicted"/>
<dbReference type="Proteomes" id="UP000184550">
    <property type="component" value="Unassembled WGS sequence"/>
</dbReference>
<organism evidence="1 2">
    <name type="scientific">Planktothrix serta PCC 8927</name>
    <dbReference type="NCBI Taxonomy" id="671068"/>
    <lineage>
        <taxon>Bacteria</taxon>
        <taxon>Bacillati</taxon>
        <taxon>Cyanobacteriota</taxon>
        <taxon>Cyanophyceae</taxon>
        <taxon>Oscillatoriophycideae</taxon>
        <taxon>Oscillatoriales</taxon>
        <taxon>Microcoleaceae</taxon>
        <taxon>Planktothrix</taxon>
    </lineage>
</organism>
<sequence length="355" mass="38900">MLAKIILNKICIFLTLGGVIFTSVLIISEPTVADHRTNKPNVQRSLENGWIVIYSKEFSHEEYLKLSSAITADALGGSGSVTSAYFSNFADESRAKILQEVVLKAPSIIDEITRELTIQKILSAIKVSFNGSNSVNFSIAGMEFEIGRATYNREECARIKECAVPRMGQTGCRKWISTFWGSRECIAPTFGQVGCDKWVETSTRCIPTPNTYQPYIRFRVARNNSVSSTNATNSNSSVCVSVDSTKGWQRFNLPGNFTKITSLGGGWSVDTRSYQPVNASGHGGSDAQALTPYNQYKFDQRFPFGALLMASSQGALWIQAPTSLNSPFNAVDMRINDADNALSDNGGLLQVCFGR</sequence>
<accession>A0A7Z9BZU6</accession>
<dbReference type="EMBL" id="CZCU02000169">
    <property type="protein sequence ID" value="VXD25874.1"/>
    <property type="molecule type" value="Genomic_DNA"/>
</dbReference>
<dbReference type="AlphaFoldDB" id="A0A7Z9BZU6"/>
<dbReference type="RefSeq" id="WP_083627033.1">
    <property type="nucleotide sequence ID" value="NZ_LR734888.1"/>
</dbReference>
<protein>
    <submittedName>
        <fullName evidence="1">Uncharacterized protein</fullName>
    </submittedName>
</protein>
<evidence type="ECO:0000313" key="1">
    <source>
        <dbReference type="EMBL" id="VXD25874.1"/>
    </source>
</evidence>
<name>A0A7Z9BZU6_9CYAN</name>
<gene>
    <name evidence="1" type="ORF">PL8927_900161</name>
</gene>
<comment type="caution">
    <text evidence="1">The sequence shown here is derived from an EMBL/GenBank/DDBJ whole genome shotgun (WGS) entry which is preliminary data.</text>
</comment>